<protein>
    <submittedName>
        <fullName evidence="2">Uncharacterized protein</fullName>
    </submittedName>
</protein>
<dbReference type="PANTHER" id="PTHR38936">
    <property type="entry name" value="TITIN-LIKE ISOFORM X2"/>
    <property type="match status" value="1"/>
</dbReference>
<reference evidence="2 3" key="1">
    <citation type="journal article" date="2021" name="Comput. Struct. Biotechnol. J.">
        <title>De novo genome assembly of the potent medicinal plant Rehmannia glutinosa using nanopore technology.</title>
        <authorList>
            <person name="Ma L."/>
            <person name="Dong C."/>
            <person name="Song C."/>
            <person name="Wang X."/>
            <person name="Zheng X."/>
            <person name="Niu Y."/>
            <person name="Chen S."/>
            <person name="Feng W."/>
        </authorList>
    </citation>
    <scope>NUCLEOTIDE SEQUENCE [LARGE SCALE GENOMIC DNA]</scope>
    <source>
        <strain evidence="2">DH-2019</strain>
    </source>
</reference>
<proteinExistence type="predicted"/>
<sequence length="143" mass="15879">MGRKRKAVTGGTIADEKLHLDTDNSSAVEGKTINENNGLPAKKKNSTDTNMVVRRSGRLKSPVLPARRRGAKPVVEHVNLDENENQEAPHSEKVNIVNEKNLEEPQVQQVSTLGDLNERSLIEKVNYLVRAVDEFKPKVAIYG</sequence>
<dbReference type="Proteomes" id="UP001318860">
    <property type="component" value="Unassembled WGS sequence"/>
</dbReference>
<feature type="compositionally biased region" description="Polar residues" evidence="1">
    <location>
        <begin position="23"/>
        <end position="37"/>
    </location>
</feature>
<evidence type="ECO:0000313" key="3">
    <source>
        <dbReference type="Proteomes" id="UP001318860"/>
    </source>
</evidence>
<organism evidence="2 3">
    <name type="scientific">Rehmannia glutinosa</name>
    <name type="common">Chinese foxglove</name>
    <dbReference type="NCBI Taxonomy" id="99300"/>
    <lineage>
        <taxon>Eukaryota</taxon>
        <taxon>Viridiplantae</taxon>
        <taxon>Streptophyta</taxon>
        <taxon>Embryophyta</taxon>
        <taxon>Tracheophyta</taxon>
        <taxon>Spermatophyta</taxon>
        <taxon>Magnoliopsida</taxon>
        <taxon>eudicotyledons</taxon>
        <taxon>Gunneridae</taxon>
        <taxon>Pentapetalae</taxon>
        <taxon>asterids</taxon>
        <taxon>lamiids</taxon>
        <taxon>Lamiales</taxon>
        <taxon>Orobanchaceae</taxon>
        <taxon>Rehmannieae</taxon>
        <taxon>Rehmannia</taxon>
    </lineage>
</organism>
<evidence type="ECO:0000313" key="2">
    <source>
        <dbReference type="EMBL" id="KAK6135044.1"/>
    </source>
</evidence>
<dbReference type="PANTHER" id="PTHR38936:SF1">
    <property type="entry name" value="DUF641 DOMAIN-CONTAINING PROTEIN"/>
    <property type="match status" value="1"/>
</dbReference>
<comment type="caution">
    <text evidence="2">The sequence shown here is derived from an EMBL/GenBank/DDBJ whole genome shotgun (WGS) entry which is preliminary data.</text>
</comment>
<accession>A0ABR0VLR5</accession>
<name>A0ABR0VLR5_REHGL</name>
<evidence type="ECO:0000256" key="1">
    <source>
        <dbReference type="SAM" id="MobiDB-lite"/>
    </source>
</evidence>
<gene>
    <name evidence="2" type="ORF">DH2020_031222</name>
</gene>
<keyword evidence="3" id="KW-1185">Reference proteome</keyword>
<feature type="region of interest" description="Disordered" evidence="1">
    <location>
        <begin position="17"/>
        <end position="49"/>
    </location>
</feature>
<dbReference type="EMBL" id="JABTTQ020001120">
    <property type="protein sequence ID" value="KAK6135044.1"/>
    <property type="molecule type" value="Genomic_DNA"/>
</dbReference>